<protein>
    <submittedName>
        <fullName evidence="4">Uncharacterized protein</fullName>
    </submittedName>
</protein>
<dbReference type="OrthoDB" id="67059at2759"/>
<evidence type="ECO:0000259" key="2">
    <source>
        <dbReference type="Pfam" id="PF22073"/>
    </source>
</evidence>
<feature type="region of interest" description="Disordered" evidence="1">
    <location>
        <begin position="1"/>
        <end position="39"/>
    </location>
</feature>
<dbReference type="Gene3D" id="2.60.40.10">
    <property type="entry name" value="Immunoglobulins"/>
    <property type="match status" value="2"/>
</dbReference>
<dbReference type="InterPro" id="IPR054092">
    <property type="entry name" value="Cep192-like_D6"/>
</dbReference>
<dbReference type="InParanoid" id="A0A7R8UHS2"/>
<feature type="compositionally biased region" description="Low complexity" evidence="1">
    <location>
        <begin position="513"/>
        <end position="529"/>
    </location>
</feature>
<sequence length="1065" mass="118252">MSGSGRNEFRDRNNQNSNAGATGRSKSPKPVESKNRNANVDALRNMQLDGFPGAVNIAAERLQAERLKAMRTLELVSDLEKSTRCKLARKSDITPDKARTGLNKTDYVPYSKKESFNISDLVADHTIGIKDLTSPLNKISFEPSEMTGRSTMCLPQAVEHSRPQMKSVKEILAQSVVEDVRSLSETLPSSIDDASIVRTVDNIPDLESSLASSFRSSLRGCRVSETSDMFGESFKPAEFMMSKLDADERSWEQQYADIPGSCKKDLSPEIATPQRRPNDRDFSIGGYFNKHSDSLRSILSDMHSPPKRPPIALRDDSTANLENLTSTMSSKNNTEMHTQNIDSRTNSRYGKSNDTRNKSQYLSLSAIEKALNEIDLDDSINIIKSRFSLVKKESRPDRPPESSAAHRASTSFTRENDSAEKENRTPNRDRTLEQTIDATRSVLDFSGNSLMPDGSFTRKLLEHPSSWKVSSSTELITPIQQQKRRKRSHSSTRIDSEVPSDHEIPARRSRSPSSHLELAAASGSAAKSSTTQSRSIADLTPLSTLSTNHTITETDRKFLMDAKSPDYGKFSLPSYGPVTATGSTLSNLCVKSRCTSQCSSTSEFSHRDGKIPLKATALEISWGSVPLRKTMQKSLQIKNTSNKRLVMKAEVTGPGFQLASPSTESSNLVVLHSQECRTVNLCFCPTVIGAAAGQLVFSSPYKDGNTSPHIINLYGYGGHSNIIPRGISKGPIGSPYLCIGELKQLSAALEESFTLFNKGPLTGFACVVIDSIGLDLPRLCDCITISPKNVLIKPESSAPITITFRPRREDIKKIYKRLVVRNNDVITLANLKLICGEDATRRRIRNLIQQMNDTERSKFEGLPQIWAPLPGEESIKHFDGIKEKADTAFELLSTLRSHEIAITLNHSMLENTIQDTLLFSENDETVMFRTIVSDTSFCGSTNDLSPNVRENDTLEMHRNSVESWSVRPNKIEIDPTDRAVDKAVFSICSNFLIRKSFRVDSNCKHLLQFSPNEGNIAPGEEVQVKVGMKLGFLSTEPIQIWIYLGEDKINLPVIIKKDNFPEHLR</sequence>
<feature type="compositionally biased region" description="Basic and acidic residues" evidence="1">
    <location>
        <begin position="414"/>
        <end position="432"/>
    </location>
</feature>
<keyword evidence="5" id="KW-1185">Reference proteome</keyword>
<feature type="compositionally biased region" description="Basic and acidic residues" evidence="1">
    <location>
        <begin position="492"/>
        <end position="506"/>
    </location>
</feature>
<feature type="region of interest" description="Disordered" evidence="1">
    <location>
        <begin position="390"/>
        <end position="435"/>
    </location>
</feature>
<evidence type="ECO:0000313" key="5">
    <source>
        <dbReference type="Proteomes" id="UP000594454"/>
    </source>
</evidence>
<dbReference type="Pfam" id="PF22076">
    <property type="entry name" value="Cep192_D6"/>
    <property type="match status" value="1"/>
</dbReference>
<reference evidence="4 5" key="1">
    <citation type="submission" date="2020-11" db="EMBL/GenBank/DDBJ databases">
        <authorList>
            <person name="Wallbank WR R."/>
            <person name="Pardo Diaz C."/>
            <person name="Kozak K."/>
            <person name="Martin S."/>
            <person name="Jiggins C."/>
            <person name="Moest M."/>
            <person name="Warren A I."/>
            <person name="Generalovic N T."/>
            <person name="Byers J.R.P. K."/>
            <person name="Montejo-Kovacevich G."/>
            <person name="Yen C E."/>
        </authorList>
    </citation>
    <scope>NUCLEOTIDE SEQUENCE [LARGE SCALE GENOMIC DNA]</scope>
</reference>
<evidence type="ECO:0000256" key="1">
    <source>
        <dbReference type="SAM" id="MobiDB-lite"/>
    </source>
</evidence>
<dbReference type="Proteomes" id="UP000594454">
    <property type="component" value="Chromosome 2"/>
</dbReference>
<feature type="region of interest" description="Disordered" evidence="1">
    <location>
        <begin position="325"/>
        <end position="356"/>
    </location>
</feature>
<dbReference type="Pfam" id="PF22073">
    <property type="entry name" value="Cep192_D4"/>
    <property type="match status" value="1"/>
</dbReference>
<dbReference type="FunCoup" id="A0A7R8UHS2">
    <property type="interactions" value="44"/>
</dbReference>
<feature type="domain" description="Cep192/Spd-2-like" evidence="2">
    <location>
        <begin position="610"/>
        <end position="718"/>
    </location>
</feature>
<dbReference type="InterPro" id="IPR013783">
    <property type="entry name" value="Ig-like_fold"/>
</dbReference>
<proteinExistence type="predicted"/>
<evidence type="ECO:0000313" key="4">
    <source>
        <dbReference type="EMBL" id="CAD7080814.1"/>
    </source>
</evidence>
<organism evidence="4 5">
    <name type="scientific">Hermetia illucens</name>
    <name type="common">Black soldier fly</name>
    <dbReference type="NCBI Taxonomy" id="343691"/>
    <lineage>
        <taxon>Eukaryota</taxon>
        <taxon>Metazoa</taxon>
        <taxon>Ecdysozoa</taxon>
        <taxon>Arthropoda</taxon>
        <taxon>Hexapoda</taxon>
        <taxon>Insecta</taxon>
        <taxon>Pterygota</taxon>
        <taxon>Neoptera</taxon>
        <taxon>Endopterygota</taxon>
        <taxon>Diptera</taxon>
        <taxon>Brachycera</taxon>
        <taxon>Stratiomyomorpha</taxon>
        <taxon>Stratiomyidae</taxon>
        <taxon>Hermetiinae</taxon>
        <taxon>Hermetia</taxon>
    </lineage>
</organism>
<dbReference type="EMBL" id="LR899010">
    <property type="protein sequence ID" value="CAD7080814.1"/>
    <property type="molecule type" value="Genomic_DNA"/>
</dbReference>
<feature type="compositionally biased region" description="Polar residues" evidence="1">
    <location>
        <begin position="470"/>
        <end position="481"/>
    </location>
</feature>
<dbReference type="OMA" id="NSTDFRH"/>
<name>A0A7R8UHS2_HERIL</name>
<evidence type="ECO:0000259" key="3">
    <source>
        <dbReference type="Pfam" id="PF22076"/>
    </source>
</evidence>
<dbReference type="AlphaFoldDB" id="A0A7R8UHS2"/>
<feature type="compositionally biased region" description="Polar residues" evidence="1">
    <location>
        <begin position="325"/>
        <end position="350"/>
    </location>
</feature>
<dbReference type="InterPro" id="IPR054090">
    <property type="entry name" value="Cep192_Spd-2-like_dom"/>
</dbReference>
<feature type="domain" description="Cep192-like" evidence="3">
    <location>
        <begin position="962"/>
        <end position="1056"/>
    </location>
</feature>
<accession>A0A7R8UHS2</accession>
<feature type="region of interest" description="Disordered" evidence="1">
    <location>
        <begin position="470"/>
        <end position="535"/>
    </location>
</feature>
<feature type="region of interest" description="Disordered" evidence="1">
    <location>
        <begin position="262"/>
        <end position="286"/>
    </location>
</feature>
<feature type="compositionally biased region" description="Basic and acidic residues" evidence="1">
    <location>
        <begin position="390"/>
        <end position="400"/>
    </location>
</feature>
<gene>
    <name evidence="4" type="ORF">HERILL_LOCUS3951</name>
</gene>